<reference evidence="1 2" key="1">
    <citation type="submission" date="2019-03" db="EMBL/GenBank/DDBJ databases">
        <authorList>
            <consortium name="Pathogen Informatics"/>
        </authorList>
    </citation>
    <scope>NUCLEOTIDE SEQUENCE [LARGE SCALE GENOMIC DNA]</scope>
    <source>
        <strain evidence="1 2">NCTC12282</strain>
    </source>
</reference>
<organism evidence="1 2">
    <name type="scientific">Budvicia aquatica</name>
    <dbReference type="NCBI Taxonomy" id="82979"/>
    <lineage>
        <taxon>Bacteria</taxon>
        <taxon>Pseudomonadati</taxon>
        <taxon>Pseudomonadota</taxon>
        <taxon>Gammaproteobacteria</taxon>
        <taxon>Enterobacterales</taxon>
        <taxon>Budviciaceae</taxon>
        <taxon>Budvicia</taxon>
    </lineage>
</organism>
<proteinExistence type="predicted"/>
<dbReference type="EMBL" id="CAADJA010000002">
    <property type="protein sequence ID" value="VFS49657.1"/>
    <property type="molecule type" value="Genomic_DNA"/>
</dbReference>
<name>A0A484ZM16_9GAMM</name>
<evidence type="ECO:0000313" key="2">
    <source>
        <dbReference type="Proteomes" id="UP000373449"/>
    </source>
</evidence>
<dbReference type="AlphaFoldDB" id="A0A484ZM16"/>
<dbReference type="Proteomes" id="UP000373449">
    <property type="component" value="Unassembled WGS sequence"/>
</dbReference>
<gene>
    <name evidence="1" type="ORF">NCTC12282_04090</name>
</gene>
<accession>A0A484ZM16</accession>
<evidence type="ECO:0000313" key="1">
    <source>
        <dbReference type="EMBL" id="VFS49657.1"/>
    </source>
</evidence>
<protein>
    <submittedName>
        <fullName evidence="1">Uncharacterized protein</fullName>
    </submittedName>
</protein>
<sequence>MTELQSTEWLSADSSVDPMRVSASGDWVLAHYSVLEKTGHSTV</sequence>